<dbReference type="PANTHER" id="PTHR34107">
    <property type="entry name" value="SLL0198 PROTEIN-RELATED"/>
    <property type="match status" value="1"/>
</dbReference>
<dbReference type="RefSeq" id="WP_084287086.1">
    <property type="nucleotide sequence ID" value="NZ_FWYB01000001.1"/>
</dbReference>
<dbReference type="CDD" id="cd06260">
    <property type="entry name" value="DUF820-like"/>
    <property type="match status" value="1"/>
</dbReference>
<keyword evidence="3" id="KW-1185">Reference proteome</keyword>
<dbReference type="AlphaFoldDB" id="A0A1W2ADZ4"/>
<keyword evidence="2" id="KW-0255">Endonuclease</keyword>
<name>A0A1W2ADZ4_9SPHI</name>
<feature type="domain" description="Putative restriction endonuclease" evidence="1">
    <location>
        <begin position="45"/>
        <end position="160"/>
    </location>
</feature>
<dbReference type="GO" id="GO:0004519">
    <property type="term" value="F:endonuclease activity"/>
    <property type="evidence" value="ECO:0007669"/>
    <property type="project" value="UniProtKB-KW"/>
</dbReference>
<organism evidence="2 3">
    <name type="scientific">Pedobacter nyackensis</name>
    <dbReference type="NCBI Taxonomy" id="475255"/>
    <lineage>
        <taxon>Bacteria</taxon>
        <taxon>Pseudomonadati</taxon>
        <taxon>Bacteroidota</taxon>
        <taxon>Sphingobacteriia</taxon>
        <taxon>Sphingobacteriales</taxon>
        <taxon>Sphingobacteriaceae</taxon>
        <taxon>Pedobacter</taxon>
    </lineage>
</organism>
<dbReference type="InterPro" id="IPR008538">
    <property type="entry name" value="Uma2"/>
</dbReference>
<dbReference type="SUPFAM" id="SSF52980">
    <property type="entry name" value="Restriction endonuclease-like"/>
    <property type="match status" value="1"/>
</dbReference>
<dbReference type="STRING" id="475255.SAMN04488101_101520"/>
<reference evidence="2 3" key="1">
    <citation type="submission" date="2017-04" db="EMBL/GenBank/DDBJ databases">
        <authorList>
            <person name="Afonso C.L."/>
            <person name="Miller P.J."/>
            <person name="Scott M.A."/>
            <person name="Spackman E."/>
            <person name="Goraichik I."/>
            <person name="Dimitrov K.M."/>
            <person name="Suarez D.L."/>
            <person name="Swayne D.E."/>
        </authorList>
    </citation>
    <scope>NUCLEOTIDE SEQUENCE [LARGE SCALE GENOMIC DNA]</scope>
    <source>
        <strain evidence="2 3">DSM 19625</strain>
    </source>
</reference>
<dbReference type="Pfam" id="PF05685">
    <property type="entry name" value="Uma2"/>
    <property type="match status" value="1"/>
</dbReference>
<dbReference type="Proteomes" id="UP000192678">
    <property type="component" value="Unassembled WGS sequence"/>
</dbReference>
<keyword evidence="2" id="KW-0540">Nuclease</keyword>
<dbReference type="InterPro" id="IPR011335">
    <property type="entry name" value="Restrct_endonuc-II-like"/>
</dbReference>
<dbReference type="InterPro" id="IPR012296">
    <property type="entry name" value="Nuclease_put_TT1808"/>
</dbReference>
<sequence length="169" mass="19142">MQDKGSIRVGQPFVDRQQLLGEIYAGLYGFFKGKACAVFAAPFDLFFLGRSKVDQDVFNVLQPDICVVCDQTRLDDRDCVAAPDIVVEILSPEHNRGDLENRLVIYEAYGVREYWIVHPDEQYFLKYIRGDDGIFGTGKLYDGGVEFVSDILPGFHLNVEEVFGLMKFA</sequence>
<gene>
    <name evidence="2" type="ORF">SAMN04488101_101520</name>
</gene>
<dbReference type="Gene3D" id="3.90.1570.10">
    <property type="entry name" value="tt1808, chain A"/>
    <property type="match status" value="1"/>
</dbReference>
<dbReference type="OrthoDB" id="9808428at2"/>
<protein>
    <submittedName>
        <fullName evidence="2">Endonuclease, Uma2 family (Restriction endonuclease fold)</fullName>
    </submittedName>
</protein>
<evidence type="ECO:0000259" key="1">
    <source>
        <dbReference type="Pfam" id="PF05685"/>
    </source>
</evidence>
<keyword evidence="2" id="KW-0378">Hydrolase</keyword>
<evidence type="ECO:0000313" key="3">
    <source>
        <dbReference type="Proteomes" id="UP000192678"/>
    </source>
</evidence>
<proteinExistence type="predicted"/>
<evidence type="ECO:0000313" key="2">
    <source>
        <dbReference type="EMBL" id="SMC58915.1"/>
    </source>
</evidence>
<dbReference type="EMBL" id="FWYB01000001">
    <property type="protein sequence ID" value="SMC58915.1"/>
    <property type="molecule type" value="Genomic_DNA"/>
</dbReference>
<accession>A0A1W2ADZ4</accession>
<dbReference type="PANTHER" id="PTHR34107:SF4">
    <property type="entry name" value="SLL1222 PROTEIN"/>
    <property type="match status" value="1"/>
</dbReference>